<reference evidence="1 2" key="1">
    <citation type="submission" date="2017-03" db="EMBL/GenBank/DDBJ databases">
        <authorList>
            <person name="Afonso C.L."/>
            <person name="Miller P.J."/>
            <person name="Scott M.A."/>
            <person name="Spackman E."/>
            <person name="Goraichik I."/>
            <person name="Dimitrov K.M."/>
            <person name="Suarez D.L."/>
            <person name="Swayne D.E."/>
        </authorList>
    </citation>
    <scope>NUCLEOTIDE SEQUENCE [LARGE SCALE GENOMIC DNA]</scope>
    <source>
        <strain evidence="1 2">CECT 7751</strain>
    </source>
</reference>
<organism evidence="1 2">
    <name type="scientific">Pseudooceanicola marinus</name>
    <dbReference type="NCBI Taxonomy" id="396013"/>
    <lineage>
        <taxon>Bacteria</taxon>
        <taxon>Pseudomonadati</taxon>
        <taxon>Pseudomonadota</taxon>
        <taxon>Alphaproteobacteria</taxon>
        <taxon>Rhodobacterales</taxon>
        <taxon>Paracoccaceae</taxon>
        <taxon>Pseudooceanicola</taxon>
    </lineage>
</organism>
<sequence>MVQNVPDYLAIGSGEKDAGSPLTASLVERLDTNPAAMMGGAAGAPRLLPAATFSEISAGDVLRWSLAEIEGSSNGSLTFGRQIFNFGTVRVVFSYSSSNSGLRKNGSVIFGDSGSGVRTVDVTVAPGDLLTFHASGASSVTPRIRYAQFKTNGELLTANANGMGETYHVD</sequence>
<gene>
    <name evidence="1" type="ORF">PSM7751_03724</name>
</gene>
<dbReference type="RefSeq" id="WP_085889751.1">
    <property type="nucleotide sequence ID" value="NZ_FWFN01000009.1"/>
</dbReference>
<keyword evidence="2" id="KW-1185">Reference proteome</keyword>
<name>A0A1X7A6U1_9RHOB</name>
<accession>A0A1X7A6U1</accession>
<evidence type="ECO:0000313" key="2">
    <source>
        <dbReference type="Proteomes" id="UP000193963"/>
    </source>
</evidence>
<protein>
    <submittedName>
        <fullName evidence="1">Uncharacterized protein</fullName>
    </submittedName>
</protein>
<proteinExistence type="predicted"/>
<evidence type="ECO:0000313" key="1">
    <source>
        <dbReference type="EMBL" id="SLN70387.1"/>
    </source>
</evidence>
<dbReference type="EMBL" id="FWFN01000009">
    <property type="protein sequence ID" value="SLN70387.1"/>
    <property type="molecule type" value="Genomic_DNA"/>
</dbReference>
<dbReference type="Proteomes" id="UP000193963">
    <property type="component" value="Unassembled WGS sequence"/>
</dbReference>
<dbReference type="AlphaFoldDB" id="A0A1X7A6U1"/>